<reference evidence="2 3" key="2">
    <citation type="journal article" date="2014" name="BMC Genomics">
        <title>An improved genome of the model marine alga Ostreococcus tauri unfolds by assessing Illumina de novo assemblies.</title>
        <authorList>
            <person name="Blanc-Mathieu R."/>
            <person name="Verhelst B."/>
            <person name="Derelle E."/>
            <person name="Rombauts S."/>
            <person name="Bouget F.Y."/>
            <person name="Carre I."/>
            <person name="Chateau A."/>
            <person name="Eyre-Walker A."/>
            <person name="Grimsley N."/>
            <person name="Moreau H."/>
            <person name="Piegu B."/>
            <person name="Rivals E."/>
            <person name="Schackwitz W."/>
            <person name="Van de Peer Y."/>
            <person name="Piganeau G."/>
        </authorList>
    </citation>
    <scope>NUCLEOTIDE SEQUENCE [LARGE SCALE GENOMIC DNA]</scope>
    <source>
        <strain evidence="3">OTTH 0595 / CCAP 157/2 / RCC745</strain>
    </source>
</reference>
<name>Q01C92_OSTTA</name>
<dbReference type="EMBL" id="CAID01000003">
    <property type="protein sequence ID" value="CAL53061.1"/>
    <property type="molecule type" value="Genomic_DNA"/>
</dbReference>
<sequence>MRSIVSTRVRSPIGASVARRRSRASPRAIGSDENDARALTKALENARKSKSNEFSPGAGLGLDAEAQAMSAYADMIDTSIGGDGALSDDEAAALATGGTMDAESTARRARGPLAEAFELFKALSKGAHIVQSDDGRTMTCWRTRENLASRRNIDTLDVVRRRHTRASRD</sequence>
<evidence type="ECO:0000313" key="3">
    <source>
        <dbReference type="Proteomes" id="UP000009170"/>
    </source>
</evidence>
<dbReference type="OMA" id="NARACEK"/>
<evidence type="ECO:0000256" key="1">
    <source>
        <dbReference type="SAM" id="MobiDB-lite"/>
    </source>
</evidence>
<protein>
    <submittedName>
        <fullName evidence="2">Unnamed product</fullName>
    </submittedName>
</protein>
<dbReference type="InParanoid" id="Q01C92"/>
<proteinExistence type="predicted"/>
<accession>Q01C92</accession>
<reference evidence="3" key="1">
    <citation type="journal article" date="2006" name="Proc. Natl. Acad. Sci. U.S.A.">
        <title>Genome analysis of the smallest free-living eukaryote Ostreococcus tauri unveils many unique features.</title>
        <authorList>
            <person name="Derelle E."/>
            <person name="Ferraz C."/>
            <person name="Rombauts S."/>
            <person name="Rouze P."/>
            <person name="Worden A.Z."/>
            <person name="Robbens S."/>
            <person name="Partensky F."/>
            <person name="Degroeve S."/>
            <person name="Echeynie S."/>
            <person name="Cooke R."/>
            <person name="Saeys Y."/>
            <person name="Wuyts J."/>
            <person name="Jabbari K."/>
            <person name="Bowler C."/>
            <person name="Panaud O."/>
            <person name="Piegu B."/>
            <person name="Ball S.G."/>
            <person name="Ral J.-P."/>
            <person name="Bouget F.-Y."/>
            <person name="Piganeau G."/>
            <person name="De Baets B."/>
            <person name="Picard A."/>
            <person name="Delseny M."/>
            <person name="Demaille J."/>
            <person name="Van de Peer Y."/>
            <person name="Moreau H."/>
        </authorList>
    </citation>
    <scope>NUCLEOTIDE SEQUENCE [LARGE SCALE GENOMIC DNA]</scope>
    <source>
        <strain evidence="3">OTTH 0595 / CCAP 157/2 / RCC745</strain>
    </source>
</reference>
<dbReference type="RefSeq" id="XP_003078321.1">
    <property type="nucleotide sequence ID" value="XM_003078273.1"/>
</dbReference>
<keyword evidence="3" id="KW-1185">Reference proteome</keyword>
<feature type="region of interest" description="Disordered" evidence="1">
    <location>
        <begin position="1"/>
        <end position="35"/>
    </location>
</feature>
<dbReference type="AlphaFoldDB" id="Q01C92"/>
<dbReference type="GeneID" id="9833801"/>
<organism evidence="2 3">
    <name type="scientific">Ostreococcus tauri</name>
    <name type="common">Marine green alga</name>
    <dbReference type="NCBI Taxonomy" id="70448"/>
    <lineage>
        <taxon>Eukaryota</taxon>
        <taxon>Viridiplantae</taxon>
        <taxon>Chlorophyta</taxon>
        <taxon>Mamiellophyceae</taxon>
        <taxon>Mamiellales</taxon>
        <taxon>Bathycoccaceae</taxon>
        <taxon>Ostreococcus</taxon>
    </lineage>
</organism>
<evidence type="ECO:0000313" key="2">
    <source>
        <dbReference type="EMBL" id="CAL53061.1"/>
    </source>
</evidence>
<gene>
    <name evidence="2" type="ORF">OT_ostta03g04110</name>
</gene>
<comment type="caution">
    <text evidence="2">The sequence shown here is derived from an EMBL/GenBank/DDBJ whole genome shotgun (WGS) entry which is preliminary data.</text>
</comment>
<dbReference type="KEGG" id="ota:OT_ostta03g04110"/>
<dbReference type="Proteomes" id="UP000009170">
    <property type="component" value="Unassembled WGS sequence"/>
</dbReference>